<feature type="compositionally biased region" description="Basic and acidic residues" evidence="1">
    <location>
        <begin position="564"/>
        <end position="573"/>
    </location>
</feature>
<feature type="region of interest" description="Disordered" evidence="1">
    <location>
        <begin position="611"/>
        <end position="634"/>
    </location>
</feature>
<feature type="compositionally biased region" description="Polar residues" evidence="1">
    <location>
        <begin position="448"/>
        <end position="459"/>
    </location>
</feature>
<feature type="compositionally biased region" description="Low complexity" evidence="1">
    <location>
        <begin position="1419"/>
        <end position="1433"/>
    </location>
</feature>
<feature type="compositionally biased region" description="Polar residues" evidence="1">
    <location>
        <begin position="1533"/>
        <end position="1554"/>
    </location>
</feature>
<feature type="compositionally biased region" description="Polar residues" evidence="1">
    <location>
        <begin position="68"/>
        <end position="85"/>
    </location>
</feature>
<feature type="compositionally biased region" description="Polar residues" evidence="1">
    <location>
        <begin position="146"/>
        <end position="155"/>
    </location>
</feature>
<accession>A7RF78</accession>
<feature type="region of interest" description="Disordered" evidence="1">
    <location>
        <begin position="1347"/>
        <end position="1595"/>
    </location>
</feature>
<dbReference type="Proteomes" id="UP000001593">
    <property type="component" value="Unassembled WGS sequence"/>
</dbReference>
<dbReference type="PROSITE" id="PS51257">
    <property type="entry name" value="PROKAR_LIPOPROTEIN"/>
    <property type="match status" value="1"/>
</dbReference>
<evidence type="ECO:0000313" key="4">
    <source>
        <dbReference type="Proteomes" id="UP000001593"/>
    </source>
</evidence>
<sequence length="1754" mass="193382">MRWKCLILFLITLSCLVSPTRSNVVEGQNVSVTNSSEQDPRYRVPTLRVPQTQDPPTSPHPLTPENVGEQNNDTAFHTTQPSTAERSPLHYAGAKLLGVILSAAKTLADYFPGLVNNVPEPLVNITSTQTSPTSQTHSNSSSPQHGGNTSQIQIHPSNTPAIAHEILPSRQSPSLETSHRESAVPPRQRLLPYQATALSQKEPILPPLEEAFSEKSSVSLPEVVPSDTLPIPPKEYSYTAPQYDGKSNRQLRNDTSRLLGQNLSILKTPKVLSSETYARAQQMPALPSTERPLAETSIAHQKPGLLQPQSLPLYNPSVTRENSTPIEGHIYGRSAVKHQEPGLVQALATSSYISPQIDGARTKEQNNGSLIMGENLIIPQTSQPDTPDVLHQDLALGHAQEMSPSTPTTKQKVQVLQPVESHLSRESALSQLEPVRTPTNPLPKDNLAASQRTQASENTLEPFGRQTEAHVDTSMVANNQILLETPTAQQEAVPDPVERLSSKIDNTYQTDVTDSTKQAIATSRSSIAQPSVRSDALKTDVSDKQSSLEGYRSMKSSQSQQTGAREEAKKVAMHDSVIDKLSAVEVQNRISDSAPGSVPDIGRAGKIASLSQPNLPNQPDGKATTTGQLGTGPDTRIRRSVAYITDDILWDKNQDIDISGEGKIKTSVSIGVDPEMDLGEDNGDITQLPELHQDFDSSGDKITKLDSDVKFGTESEADSELDFDIDGGITDQTDSKEGSQPTYGRQYWPTVPNNMPTTLHDQTTPRGLLTELNASVDMTSAPKLNLSGVVNVENTSTGTTEGVPPGEHYITRDPEVYGVQLNRSRRNTGHLGEVRGHVPRPGSAHADYTRVFVVLSAILGVIILVMTTAFIITMFKYYRPSPISYRPCYDENRHVIHGHNRDRSPSSVREEICYARSVIIRNEQEKQKDRRASETRNVIKHLTADRRHSLQEQLTLSKHVILEEGVDAMRELHAAANRKQLKEITDEHLGQWQSWLGDGIAAGRKVIMSAWSYMLEQEDRFSSNRPINDEQTPTAPNRSWKENFAERNSSVSGYQQVNMSECPLSPGQNQKEPGALPHKSAYSEGALISPNLLRNQNSAKEPAKRRVDHCDDGVCPQESFSLEEVCYRRSSELKNCQQDGQKKRRNSETRKVIQALTSSSNTRRQSLFDLLILARDVILASAHDKAHEKHVTEKRKVVRRITDHGESRRNSLQEDLITARSVIMETPEHKETRRKVLERLKNYDDGGSIEAPSPLFQVLRYVLDDPAHTRRRSSFADEVKYARSVIIRDGLGEKRAKRNRDCIRKSVVLGSSRFCFASYLASARWVIINPEVILQIEADANERSKNFIGHHNNPVLLPSARPQRHHSAPGDLTKSTRSSRLGYEGLEVRKTVSEGVARPPRRRKPTARSIRWKELHCNTSSSSSSQNTSPGTSPYTSSHQIGRSPNHALPHPSTGSPSQPSSRPSRGPSFYSAQGSFHSFTSLSPKPSPKSSFHSCIDSSTDSSYHSVTQKSRLPSTTSSNSSRTSSIHVPSFHSTQPANAPFTLPSTSRSFNTSSPPSPKPLSSYFSRSSTDIPPLLDPSLPSPKLSSSHFSRSSANSYPYPLTQSVLLSHSAPVTLKSPWSQSPTAKWGDHVTAESTAVTQEHDTDKSRISAPTILRGITGVAHHQSTADKSTRNIAGLGSTLSKKENFNRYQMDGVIRPEIILCIIDPGDEAKTEAKKEQSNELTNHVLPRDDVIIDMTTAEVEETYQNSH</sequence>
<feature type="compositionally biased region" description="Polar residues" evidence="1">
    <location>
        <begin position="611"/>
        <end position="628"/>
    </location>
</feature>
<keyword evidence="2" id="KW-0732">Signal</keyword>
<dbReference type="InParanoid" id="A7RF78"/>
<name>A7RF78_NEMVE</name>
<feature type="region of interest" description="Disordered" evidence="1">
    <location>
        <begin position="1058"/>
        <end position="1109"/>
    </location>
</feature>
<feature type="region of interest" description="Disordered" evidence="1">
    <location>
        <begin position="125"/>
        <end position="155"/>
    </location>
</feature>
<feature type="compositionally biased region" description="Low complexity" evidence="1">
    <location>
        <begin position="1479"/>
        <end position="1495"/>
    </location>
</feature>
<dbReference type="EMBL" id="DS469507">
    <property type="protein sequence ID" value="EDO50051.1"/>
    <property type="molecule type" value="Genomic_DNA"/>
</dbReference>
<feature type="chain" id="PRO_5002714168" evidence="2">
    <location>
        <begin position="23"/>
        <end position="1754"/>
    </location>
</feature>
<evidence type="ECO:0000313" key="3">
    <source>
        <dbReference type="EMBL" id="EDO50051.1"/>
    </source>
</evidence>
<feature type="region of interest" description="Disordered" evidence="1">
    <location>
        <begin position="222"/>
        <end position="249"/>
    </location>
</feature>
<feature type="compositionally biased region" description="Low complexity" evidence="1">
    <location>
        <begin position="126"/>
        <end position="145"/>
    </location>
</feature>
<keyword evidence="4" id="KW-1185">Reference proteome</keyword>
<feature type="compositionally biased region" description="Acidic residues" evidence="1">
    <location>
        <begin position="715"/>
        <end position="725"/>
    </location>
</feature>
<feature type="compositionally biased region" description="Polar residues" evidence="1">
    <location>
        <begin position="520"/>
        <end position="532"/>
    </location>
</feature>
<feature type="compositionally biased region" description="Polar residues" evidence="1">
    <location>
        <begin position="1497"/>
        <end position="1515"/>
    </location>
</feature>
<feature type="compositionally biased region" description="Polar residues" evidence="1">
    <location>
        <begin position="1434"/>
        <end position="1443"/>
    </location>
</feature>
<feature type="compositionally biased region" description="Polar residues" evidence="1">
    <location>
        <begin position="544"/>
        <end position="563"/>
    </location>
</feature>
<proteinExistence type="predicted"/>
<feature type="region of interest" description="Disordered" evidence="1">
    <location>
        <begin position="419"/>
        <end position="459"/>
    </location>
</feature>
<evidence type="ECO:0000256" key="1">
    <source>
        <dbReference type="SAM" id="MobiDB-lite"/>
    </source>
</evidence>
<dbReference type="HOGENOM" id="CLU_239295_0_0_1"/>
<feature type="compositionally biased region" description="Low complexity" evidence="1">
    <location>
        <begin position="1562"/>
        <end position="1595"/>
    </location>
</feature>
<evidence type="ECO:0000256" key="2">
    <source>
        <dbReference type="SAM" id="SignalP"/>
    </source>
</evidence>
<feature type="region of interest" description="Disordered" evidence="1">
    <location>
        <begin position="1022"/>
        <end position="1042"/>
    </location>
</feature>
<protein>
    <submittedName>
        <fullName evidence="3">Uncharacterized protein</fullName>
    </submittedName>
</protein>
<feature type="compositionally biased region" description="Polar residues" evidence="1">
    <location>
        <begin position="1023"/>
        <end position="1037"/>
    </location>
</feature>
<feature type="region of interest" description="Disordered" evidence="1">
    <location>
        <begin position="715"/>
        <end position="757"/>
    </location>
</feature>
<feature type="signal peptide" evidence="2">
    <location>
        <begin position="1"/>
        <end position="22"/>
    </location>
</feature>
<feature type="region of interest" description="Disordered" evidence="1">
    <location>
        <begin position="301"/>
        <end position="320"/>
    </location>
</feature>
<feature type="compositionally biased region" description="Low complexity" evidence="1">
    <location>
        <begin position="1450"/>
        <end position="1469"/>
    </location>
</feature>
<organism evidence="3 4">
    <name type="scientific">Nematostella vectensis</name>
    <name type="common">Starlet sea anemone</name>
    <dbReference type="NCBI Taxonomy" id="45351"/>
    <lineage>
        <taxon>Eukaryota</taxon>
        <taxon>Metazoa</taxon>
        <taxon>Cnidaria</taxon>
        <taxon>Anthozoa</taxon>
        <taxon>Hexacorallia</taxon>
        <taxon>Actiniaria</taxon>
        <taxon>Edwardsiidae</taxon>
        <taxon>Nematostella</taxon>
    </lineage>
</organism>
<reference evidence="3 4" key="1">
    <citation type="journal article" date="2007" name="Science">
        <title>Sea anemone genome reveals ancestral eumetazoan gene repertoire and genomic organization.</title>
        <authorList>
            <person name="Putnam N.H."/>
            <person name="Srivastava M."/>
            <person name="Hellsten U."/>
            <person name="Dirks B."/>
            <person name="Chapman J."/>
            <person name="Salamov A."/>
            <person name="Terry A."/>
            <person name="Shapiro H."/>
            <person name="Lindquist E."/>
            <person name="Kapitonov V.V."/>
            <person name="Jurka J."/>
            <person name="Genikhovich G."/>
            <person name="Grigoriev I.V."/>
            <person name="Lucas S.M."/>
            <person name="Steele R.E."/>
            <person name="Finnerty J.R."/>
            <person name="Technau U."/>
            <person name="Martindale M.Q."/>
            <person name="Rokhsar D.S."/>
        </authorList>
    </citation>
    <scope>NUCLEOTIDE SEQUENCE [LARGE SCALE GENOMIC DNA]</scope>
    <source>
        <strain evidence="4">CH2 X CH6</strain>
    </source>
</reference>
<feature type="compositionally biased region" description="Polar residues" evidence="1">
    <location>
        <begin position="307"/>
        <end position="320"/>
    </location>
</feature>
<feature type="region of interest" description="Disordered" evidence="1">
    <location>
        <begin position="47"/>
        <end position="86"/>
    </location>
</feature>
<gene>
    <name evidence="3" type="ORF">NEMVEDRAFT_v1g196314</name>
</gene>
<feature type="region of interest" description="Disordered" evidence="1">
    <location>
        <begin position="520"/>
        <end position="573"/>
    </location>
</feature>
<feature type="compositionally biased region" description="Low complexity" evidence="1">
    <location>
        <begin position="1516"/>
        <end position="1527"/>
    </location>
</feature>